<dbReference type="GO" id="GO:0005774">
    <property type="term" value="C:vacuolar membrane"/>
    <property type="evidence" value="ECO:0007669"/>
    <property type="project" value="TreeGrafter"/>
</dbReference>
<dbReference type="SUPFAM" id="SSF48452">
    <property type="entry name" value="TPR-like"/>
    <property type="match status" value="1"/>
</dbReference>
<evidence type="ECO:0000256" key="4">
    <source>
        <dbReference type="ARBA" id="ARBA00022892"/>
    </source>
</evidence>
<keyword evidence="11" id="KW-1185">Reference proteome</keyword>
<dbReference type="Gene3D" id="1.25.40.10">
    <property type="entry name" value="Tetratricopeptide repeat domain"/>
    <property type="match status" value="1"/>
</dbReference>
<evidence type="ECO:0000256" key="3">
    <source>
        <dbReference type="ARBA" id="ARBA00022448"/>
    </source>
</evidence>
<dbReference type="Proteomes" id="UP000748756">
    <property type="component" value="Unassembled WGS sequence"/>
</dbReference>
<comment type="similarity">
    <text evidence="2">Belongs to the SNAP family.</text>
</comment>
<keyword evidence="9" id="KW-0732">Signal</keyword>
<dbReference type="EMBL" id="JAAAUQ010001777">
    <property type="protein sequence ID" value="KAF9133827.1"/>
    <property type="molecule type" value="Genomic_DNA"/>
</dbReference>
<dbReference type="Pfam" id="PF14938">
    <property type="entry name" value="SNAP"/>
    <property type="match status" value="1"/>
</dbReference>
<keyword evidence="6" id="KW-0472">Membrane</keyword>
<evidence type="ECO:0000256" key="2">
    <source>
        <dbReference type="ARBA" id="ARBA00010050"/>
    </source>
</evidence>
<feature type="signal peptide" evidence="9">
    <location>
        <begin position="1"/>
        <end position="17"/>
    </location>
</feature>
<keyword evidence="5" id="KW-0653">Protein transport</keyword>
<dbReference type="AlphaFoldDB" id="A0A9P5V436"/>
<keyword evidence="3" id="KW-0813">Transport</keyword>
<keyword evidence="4" id="KW-0931">ER-Golgi transport</keyword>
<organism evidence="10 11">
    <name type="scientific">Linnemannia schmuckeri</name>
    <dbReference type="NCBI Taxonomy" id="64567"/>
    <lineage>
        <taxon>Eukaryota</taxon>
        <taxon>Fungi</taxon>
        <taxon>Fungi incertae sedis</taxon>
        <taxon>Mucoromycota</taxon>
        <taxon>Mortierellomycotina</taxon>
        <taxon>Mortierellomycetes</taxon>
        <taxon>Mortierellales</taxon>
        <taxon>Mortierellaceae</taxon>
        <taxon>Linnemannia</taxon>
    </lineage>
</organism>
<protein>
    <recommendedName>
        <fullName evidence="7">Gamma-soluble NSF attachment protein</fullName>
    </recommendedName>
    <alternativeName>
        <fullName evidence="8">N-ethylmaleimide-sensitive factor attachment protein gamma</fullName>
    </alternativeName>
</protein>
<comment type="subcellular location">
    <subcellularLocation>
        <location evidence="1">Membrane</location>
        <topology evidence="1">Peripheral membrane protein</topology>
    </subcellularLocation>
</comment>
<dbReference type="GO" id="GO:0019905">
    <property type="term" value="F:syntaxin binding"/>
    <property type="evidence" value="ECO:0007669"/>
    <property type="project" value="TreeGrafter"/>
</dbReference>
<name>A0A9P5V436_9FUNG</name>
<dbReference type="GO" id="GO:0006886">
    <property type="term" value="P:intracellular protein transport"/>
    <property type="evidence" value="ECO:0007669"/>
    <property type="project" value="InterPro"/>
</dbReference>
<dbReference type="GO" id="GO:0005483">
    <property type="term" value="F:soluble NSF attachment protein activity"/>
    <property type="evidence" value="ECO:0007669"/>
    <property type="project" value="TreeGrafter"/>
</dbReference>
<accession>A0A9P5V436</accession>
<evidence type="ECO:0000256" key="6">
    <source>
        <dbReference type="ARBA" id="ARBA00023136"/>
    </source>
</evidence>
<reference evidence="10" key="1">
    <citation type="journal article" date="2020" name="Fungal Divers.">
        <title>Resolving the Mortierellaceae phylogeny through synthesis of multi-gene phylogenetics and phylogenomics.</title>
        <authorList>
            <person name="Vandepol N."/>
            <person name="Liber J."/>
            <person name="Desiro A."/>
            <person name="Na H."/>
            <person name="Kennedy M."/>
            <person name="Barry K."/>
            <person name="Grigoriev I.V."/>
            <person name="Miller A.N."/>
            <person name="O'Donnell K."/>
            <person name="Stajich J.E."/>
            <person name="Bonito G."/>
        </authorList>
    </citation>
    <scope>NUCLEOTIDE SEQUENCE</scope>
    <source>
        <strain evidence="10">NRRL 6426</strain>
    </source>
</reference>
<evidence type="ECO:0000256" key="1">
    <source>
        <dbReference type="ARBA" id="ARBA00004170"/>
    </source>
</evidence>
<evidence type="ECO:0000313" key="10">
    <source>
        <dbReference type="EMBL" id="KAF9133827.1"/>
    </source>
</evidence>
<sequence>MLGFVFLLLSCVVAVQTKPKQETFVPFLTTQRKNRVSNASGSSSPATTSASSGANNVSGWFTRNILQPLTGGPRIPEHTITDYYFFQMATLNDGSGSYIGLFNQWFVLSELQEVSDKDGATIAEGSGGGRAGSRNVYEGQAEAQKQNAIQAKGKRDYHGAAKAYVEAAKSYEKSGSEFNLMEAAGAYEDAFKAYNMVQQTGPGIQCLENAARLFRKNERGGSRAAKIYTQLGDLLKTQDTKKAIEMYRESAELYKSEGDGRALHATIKLAELLCVLQQYQEAYNHYNDTIIPETMAQEILQYTTRDHIVNAILAHLGATHADWIMLASDLTRFEELCPDFRGSTGCKALQALANAEWERDPQAFQEACQGMNRLRTGGMPDWQVKLLLTEKKKLEGGELL</sequence>
<dbReference type="PANTHER" id="PTHR13768">
    <property type="entry name" value="SOLUBLE NSF ATTACHMENT PROTEIN SNAP"/>
    <property type="match status" value="1"/>
</dbReference>
<dbReference type="InterPro" id="IPR011990">
    <property type="entry name" value="TPR-like_helical_dom_sf"/>
</dbReference>
<dbReference type="GO" id="GO:0016192">
    <property type="term" value="P:vesicle-mediated transport"/>
    <property type="evidence" value="ECO:0007669"/>
    <property type="project" value="UniProtKB-KW"/>
</dbReference>
<evidence type="ECO:0000256" key="7">
    <source>
        <dbReference type="ARBA" id="ARBA00040047"/>
    </source>
</evidence>
<dbReference type="InterPro" id="IPR000744">
    <property type="entry name" value="NSF_attach"/>
</dbReference>
<evidence type="ECO:0000256" key="5">
    <source>
        <dbReference type="ARBA" id="ARBA00022927"/>
    </source>
</evidence>
<dbReference type="OrthoDB" id="9984275at2759"/>
<evidence type="ECO:0000313" key="11">
    <source>
        <dbReference type="Proteomes" id="UP000748756"/>
    </source>
</evidence>
<feature type="chain" id="PRO_5040411655" description="Gamma-soluble NSF attachment protein" evidence="9">
    <location>
        <begin position="18"/>
        <end position="400"/>
    </location>
</feature>
<proteinExistence type="inferred from homology"/>
<gene>
    <name evidence="10" type="ORF">BG015_003500</name>
</gene>
<dbReference type="GO" id="GO:0031201">
    <property type="term" value="C:SNARE complex"/>
    <property type="evidence" value="ECO:0007669"/>
    <property type="project" value="TreeGrafter"/>
</dbReference>
<dbReference type="PANTHER" id="PTHR13768:SF2">
    <property type="entry name" value="GAMMA-SOLUBLE NSF ATTACHMENT PROTEIN"/>
    <property type="match status" value="1"/>
</dbReference>
<comment type="caution">
    <text evidence="10">The sequence shown here is derived from an EMBL/GenBank/DDBJ whole genome shotgun (WGS) entry which is preliminary data.</text>
</comment>
<evidence type="ECO:0000256" key="8">
    <source>
        <dbReference type="ARBA" id="ARBA00042485"/>
    </source>
</evidence>
<evidence type="ECO:0000256" key="9">
    <source>
        <dbReference type="SAM" id="SignalP"/>
    </source>
</evidence>